<dbReference type="PROSITE" id="PS00966">
    <property type="entry name" value="PMI_I_2"/>
    <property type="match status" value="1"/>
</dbReference>
<dbReference type="Pfam" id="PF20512">
    <property type="entry name" value="PMI_typeI_hel"/>
    <property type="match status" value="1"/>
</dbReference>
<organism evidence="18 19">
    <name type="scientific">Photobacterium aquimaris</name>
    <dbReference type="NCBI Taxonomy" id="512643"/>
    <lineage>
        <taxon>Bacteria</taxon>
        <taxon>Pseudomonadati</taxon>
        <taxon>Pseudomonadota</taxon>
        <taxon>Gammaproteobacteria</taxon>
        <taxon>Vibrionales</taxon>
        <taxon>Vibrionaceae</taxon>
        <taxon>Photobacterium</taxon>
    </lineage>
</organism>
<dbReference type="InterPro" id="IPR046458">
    <property type="entry name" value="PMI_typeI_hel"/>
</dbReference>
<dbReference type="InterPro" id="IPR011051">
    <property type="entry name" value="RmlC_Cupin_sf"/>
</dbReference>
<dbReference type="InterPro" id="IPR014710">
    <property type="entry name" value="RmlC-like_jellyroll"/>
</dbReference>
<feature type="active site" evidence="13">
    <location>
        <position position="284"/>
    </location>
</feature>
<evidence type="ECO:0000256" key="11">
    <source>
        <dbReference type="ARBA" id="ARBA00030762"/>
    </source>
</evidence>
<dbReference type="InterPro" id="IPR049071">
    <property type="entry name" value="MPI_cupin_dom"/>
</dbReference>
<feature type="domain" description="Phosphomannose isomerase type I helical insertion" evidence="16">
    <location>
        <begin position="183"/>
        <end position="246"/>
    </location>
</feature>
<evidence type="ECO:0000313" key="19">
    <source>
        <dbReference type="Proteomes" id="UP000196485"/>
    </source>
</evidence>
<evidence type="ECO:0000256" key="9">
    <source>
        <dbReference type="ARBA" id="ARBA00023235"/>
    </source>
</evidence>
<evidence type="ECO:0000256" key="8">
    <source>
        <dbReference type="ARBA" id="ARBA00022833"/>
    </source>
</evidence>
<dbReference type="FunFam" id="2.60.120.10:FF:000030">
    <property type="entry name" value="Mannose-6-phosphate isomerase ManA"/>
    <property type="match status" value="1"/>
</dbReference>
<evidence type="ECO:0000256" key="2">
    <source>
        <dbReference type="ARBA" id="ARBA00004496"/>
    </source>
</evidence>
<dbReference type="GO" id="GO:0004476">
    <property type="term" value="F:mannose-6-phosphate isomerase activity"/>
    <property type="evidence" value="ECO:0007669"/>
    <property type="project" value="UniProtKB-EC"/>
</dbReference>
<dbReference type="Pfam" id="PF21621">
    <property type="entry name" value="MPI_cupin_dom"/>
    <property type="match status" value="1"/>
</dbReference>
<evidence type="ECO:0000259" key="17">
    <source>
        <dbReference type="Pfam" id="PF21621"/>
    </source>
</evidence>
<dbReference type="GO" id="GO:0009298">
    <property type="term" value="P:GDP-mannose biosynthetic process"/>
    <property type="evidence" value="ECO:0007669"/>
    <property type="project" value="InterPro"/>
</dbReference>
<keyword evidence="19" id="KW-1185">Reference proteome</keyword>
<feature type="domain" description="Mannose-6-phosphate isomerase cupin" evidence="17">
    <location>
        <begin position="325"/>
        <end position="399"/>
    </location>
</feature>
<feature type="binding site" evidence="14">
    <location>
        <position position="104"/>
    </location>
    <ligand>
        <name>Zn(2+)</name>
        <dbReference type="ChEBI" id="CHEBI:29105"/>
    </ligand>
</feature>
<dbReference type="EC" id="5.3.1.8" evidence="4"/>
<dbReference type="NCBIfam" id="TIGR00218">
    <property type="entry name" value="manA"/>
    <property type="match status" value="1"/>
</dbReference>
<dbReference type="Pfam" id="PF20511">
    <property type="entry name" value="PMI_typeI_cat"/>
    <property type="match status" value="1"/>
</dbReference>
<dbReference type="InterPro" id="IPR018050">
    <property type="entry name" value="Pmannose_isomerase-type1_CS"/>
</dbReference>
<evidence type="ECO:0000259" key="16">
    <source>
        <dbReference type="Pfam" id="PF20512"/>
    </source>
</evidence>
<evidence type="ECO:0000256" key="10">
    <source>
        <dbReference type="ARBA" id="ARBA00029741"/>
    </source>
</evidence>
<protein>
    <recommendedName>
        <fullName evidence="5">Mannose-6-phosphate isomerase</fullName>
        <ecNumber evidence="4">5.3.1.8</ecNumber>
    </recommendedName>
    <alternativeName>
        <fullName evidence="10">Phosphohexomutase</fullName>
    </alternativeName>
    <alternativeName>
        <fullName evidence="11">Phosphomannose isomerase</fullName>
    </alternativeName>
</protein>
<gene>
    <name evidence="18" type="primary">manA</name>
    <name evidence="18" type="ORF">PAQU9191_02275</name>
</gene>
<dbReference type="GO" id="GO:0008270">
    <property type="term" value="F:zinc ion binding"/>
    <property type="evidence" value="ECO:0007669"/>
    <property type="project" value="InterPro"/>
</dbReference>
<dbReference type="PROSITE" id="PS00965">
    <property type="entry name" value="PMI_I_1"/>
    <property type="match status" value="1"/>
</dbReference>
<accession>A0A1Y6KY84</accession>
<comment type="similarity">
    <text evidence="3">Belongs to the mannose-6-phosphate isomerase type 1 family.</text>
</comment>
<dbReference type="RefSeq" id="WP_087820998.1">
    <property type="nucleotide sequence ID" value="NZ_FYAH01000003.1"/>
</dbReference>
<sequence>MTDSTRTVFFKMDNVIQDYAWGSVTSIEQLFAIPNPDQKPQAEMWMGAHANGCSVITVNGEAVRLADFIATDPDAIIGAETQAKFAELPYLFKVLAAENALSVQVHPSKHQAEIGYAKEEKIGIARNAANRNYKDPNHKPELVFALTPYQAMNGFRQISEIVALFQALNLEVINDLVATLAANQTEAGLGDFFAAMLSLEGENKDAAVQGLLAYCDTNQDQPLFSLLLELATQYPGDIGLFAPLMLNVLTLQAGEAMFLSACTPHAYIKGTGLEIMANSDNVLRAGLTPKFMDVPELVANTEFTSMAVDQLLLAPTVAGGGLDYIVPVPDFKFSVYKQVDDLALQNTSAEILFAIDAPLTVTHHNGETLTIEKGQSVFIPAYAKSYSAHCDGMFARAYN</sequence>
<dbReference type="EMBL" id="FYAH01000003">
    <property type="protein sequence ID" value="SMY17034.1"/>
    <property type="molecule type" value="Genomic_DNA"/>
</dbReference>
<evidence type="ECO:0000256" key="6">
    <source>
        <dbReference type="ARBA" id="ARBA00022490"/>
    </source>
</evidence>
<evidence type="ECO:0000256" key="14">
    <source>
        <dbReference type="PIRSR" id="PIRSR001480-2"/>
    </source>
</evidence>
<evidence type="ECO:0000256" key="1">
    <source>
        <dbReference type="ARBA" id="ARBA00000757"/>
    </source>
</evidence>
<evidence type="ECO:0000256" key="12">
    <source>
        <dbReference type="ARBA" id="ARBA00058469"/>
    </source>
</evidence>
<comment type="function">
    <text evidence="12">Involved in the conversion of glucose to GDP-L-fucose, which can be converted to L-fucose, a capsular polysaccharide.</text>
</comment>
<evidence type="ECO:0000259" key="15">
    <source>
        <dbReference type="Pfam" id="PF20511"/>
    </source>
</evidence>
<evidence type="ECO:0000256" key="13">
    <source>
        <dbReference type="PIRSR" id="PIRSR001480-1"/>
    </source>
</evidence>
<dbReference type="CDD" id="cd07011">
    <property type="entry name" value="cupin_PMI_type_I_N"/>
    <property type="match status" value="1"/>
</dbReference>
<keyword evidence="9 18" id="KW-0413">Isomerase</keyword>
<name>A0A1Y6KY84_9GAMM</name>
<comment type="catalytic activity">
    <reaction evidence="1">
        <text>D-mannose 6-phosphate = D-fructose 6-phosphate</text>
        <dbReference type="Rhea" id="RHEA:12356"/>
        <dbReference type="ChEBI" id="CHEBI:58735"/>
        <dbReference type="ChEBI" id="CHEBI:61527"/>
        <dbReference type="EC" id="5.3.1.8"/>
    </reaction>
</comment>
<dbReference type="PANTHER" id="PTHR10309:SF0">
    <property type="entry name" value="MANNOSE-6-PHOSPHATE ISOMERASE"/>
    <property type="match status" value="1"/>
</dbReference>
<dbReference type="Proteomes" id="UP000196485">
    <property type="component" value="Unassembled WGS sequence"/>
</dbReference>
<keyword evidence="8 14" id="KW-0862">Zinc</keyword>
<dbReference type="SUPFAM" id="SSF51182">
    <property type="entry name" value="RmlC-like cupins"/>
    <property type="match status" value="1"/>
</dbReference>
<dbReference type="PIRSF" id="PIRSF001480">
    <property type="entry name" value="Mannose-6-phosphate_isomerase"/>
    <property type="match status" value="1"/>
</dbReference>
<dbReference type="InterPro" id="IPR016305">
    <property type="entry name" value="Mannose-6-P_Isomerase"/>
</dbReference>
<dbReference type="InterPro" id="IPR046457">
    <property type="entry name" value="PMI_typeI_cat"/>
</dbReference>
<dbReference type="Gene3D" id="2.60.120.10">
    <property type="entry name" value="Jelly Rolls"/>
    <property type="match status" value="2"/>
</dbReference>
<proteinExistence type="inferred from homology"/>
<evidence type="ECO:0000256" key="3">
    <source>
        <dbReference type="ARBA" id="ARBA00010772"/>
    </source>
</evidence>
<feature type="binding site" evidence="14">
    <location>
        <position position="106"/>
    </location>
    <ligand>
        <name>Zn(2+)</name>
        <dbReference type="ChEBI" id="CHEBI:29105"/>
    </ligand>
</feature>
<dbReference type="Gene3D" id="1.10.441.10">
    <property type="entry name" value="Phosphomannose Isomerase, domain 2"/>
    <property type="match status" value="1"/>
</dbReference>
<evidence type="ECO:0000256" key="5">
    <source>
        <dbReference type="ARBA" id="ARBA00018236"/>
    </source>
</evidence>
<dbReference type="PANTHER" id="PTHR10309">
    <property type="entry name" value="MANNOSE-6-PHOSPHATE ISOMERASE"/>
    <property type="match status" value="1"/>
</dbReference>
<feature type="binding site" evidence="14">
    <location>
        <position position="265"/>
    </location>
    <ligand>
        <name>Zn(2+)</name>
        <dbReference type="ChEBI" id="CHEBI:29105"/>
    </ligand>
</feature>
<dbReference type="InterPro" id="IPR001250">
    <property type="entry name" value="Man6P_Isoase-1"/>
</dbReference>
<reference evidence="19" key="1">
    <citation type="submission" date="2017-06" db="EMBL/GenBank/DDBJ databases">
        <authorList>
            <person name="Rodrigo-Torres L."/>
            <person name="Arahal R. D."/>
            <person name="Lucena T."/>
        </authorList>
    </citation>
    <scope>NUCLEOTIDE SEQUENCE [LARGE SCALE GENOMIC DNA]</scope>
    <source>
        <strain evidence="19">type strain: CECT 9192</strain>
    </source>
</reference>
<evidence type="ECO:0000256" key="4">
    <source>
        <dbReference type="ARBA" id="ARBA00011956"/>
    </source>
</evidence>
<feature type="binding site" evidence="14">
    <location>
        <position position="141"/>
    </location>
    <ligand>
        <name>Zn(2+)</name>
        <dbReference type="ChEBI" id="CHEBI:29105"/>
    </ligand>
</feature>
<feature type="domain" description="Phosphomannose isomerase type I catalytic" evidence="15">
    <location>
        <begin position="10"/>
        <end position="157"/>
    </location>
</feature>
<evidence type="ECO:0000313" key="18">
    <source>
        <dbReference type="EMBL" id="SMY17034.1"/>
    </source>
</evidence>
<dbReference type="AlphaFoldDB" id="A0A1Y6KY84"/>
<keyword evidence="7 14" id="KW-0479">Metal-binding</keyword>
<comment type="subcellular location">
    <subcellularLocation>
        <location evidence="2">Cytoplasm</location>
    </subcellularLocation>
</comment>
<evidence type="ECO:0000256" key="7">
    <source>
        <dbReference type="ARBA" id="ARBA00022723"/>
    </source>
</evidence>
<dbReference type="GO" id="GO:0005829">
    <property type="term" value="C:cytosol"/>
    <property type="evidence" value="ECO:0007669"/>
    <property type="project" value="TreeGrafter"/>
</dbReference>
<keyword evidence="6" id="KW-0963">Cytoplasm</keyword>
<dbReference type="GO" id="GO:0005975">
    <property type="term" value="P:carbohydrate metabolic process"/>
    <property type="evidence" value="ECO:0007669"/>
    <property type="project" value="InterPro"/>
</dbReference>
<dbReference type="PRINTS" id="PR00714">
    <property type="entry name" value="MAN6PISMRASE"/>
</dbReference>
<comment type="cofactor">
    <cofactor evidence="14">
        <name>Zn(2+)</name>
        <dbReference type="ChEBI" id="CHEBI:29105"/>
    </cofactor>
    <text evidence="14">Binds 1 zinc ion per subunit.</text>
</comment>